<dbReference type="AlphaFoldDB" id="A0A383DAS7"/>
<dbReference type="EMBL" id="UINC01215632">
    <property type="protein sequence ID" value="SVE41410.1"/>
    <property type="molecule type" value="Genomic_DNA"/>
</dbReference>
<dbReference type="Pfam" id="PF01555">
    <property type="entry name" value="N6_N4_Mtase"/>
    <property type="match status" value="1"/>
</dbReference>
<dbReference type="GO" id="GO:0009307">
    <property type="term" value="P:DNA restriction-modification system"/>
    <property type="evidence" value="ECO:0007669"/>
    <property type="project" value="UniProtKB-KW"/>
</dbReference>
<dbReference type="GO" id="GO:0008170">
    <property type="term" value="F:N-methyltransferase activity"/>
    <property type="evidence" value="ECO:0007669"/>
    <property type="project" value="InterPro"/>
</dbReference>
<keyword evidence="4" id="KW-0808">Transferase</keyword>
<dbReference type="InterPro" id="IPR017985">
    <property type="entry name" value="MeTrfase_CN4_CS"/>
</dbReference>
<evidence type="ECO:0000256" key="7">
    <source>
        <dbReference type="ARBA" id="ARBA00023125"/>
    </source>
</evidence>
<proteinExistence type="inferred from homology"/>
<comment type="similarity">
    <text evidence="1">Belongs to the N(4)/N(6)-methyltransferase family. N(4) subfamily.</text>
</comment>
<keyword evidence="5" id="KW-0949">S-adenosyl-L-methionine</keyword>
<keyword evidence="7" id="KW-0238">DNA-binding</keyword>
<dbReference type="InterPro" id="IPR002941">
    <property type="entry name" value="DNA_methylase_N4/N6"/>
</dbReference>
<dbReference type="GO" id="GO:0015667">
    <property type="term" value="F:site-specific DNA-methyltransferase (cytosine-N4-specific) activity"/>
    <property type="evidence" value="ECO:0007669"/>
    <property type="project" value="UniProtKB-EC"/>
</dbReference>
<evidence type="ECO:0000259" key="9">
    <source>
        <dbReference type="Pfam" id="PF01555"/>
    </source>
</evidence>
<evidence type="ECO:0000256" key="5">
    <source>
        <dbReference type="ARBA" id="ARBA00022691"/>
    </source>
</evidence>
<evidence type="ECO:0000256" key="8">
    <source>
        <dbReference type="ARBA" id="ARBA00049120"/>
    </source>
</evidence>
<keyword evidence="6" id="KW-0680">Restriction system</keyword>
<evidence type="ECO:0000256" key="1">
    <source>
        <dbReference type="ARBA" id="ARBA00010203"/>
    </source>
</evidence>
<name>A0A383DAS7_9ZZZZ</name>
<evidence type="ECO:0000256" key="4">
    <source>
        <dbReference type="ARBA" id="ARBA00022679"/>
    </source>
</evidence>
<evidence type="ECO:0000256" key="6">
    <source>
        <dbReference type="ARBA" id="ARBA00022747"/>
    </source>
</evidence>
<comment type="catalytic activity">
    <reaction evidence="8">
        <text>a 2'-deoxycytidine in DNA + S-adenosyl-L-methionine = an N(4)-methyl-2'-deoxycytidine in DNA + S-adenosyl-L-homocysteine + H(+)</text>
        <dbReference type="Rhea" id="RHEA:16857"/>
        <dbReference type="Rhea" id="RHEA-COMP:11369"/>
        <dbReference type="Rhea" id="RHEA-COMP:13674"/>
        <dbReference type="ChEBI" id="CHEBI:15378"/>
        <dbReference type="ChEBI" id="CHEBI:57856"/>
        <dbReference type="ChEBI" id="CHEBI:59789"/>
        <dbReference type="ChEBI" id="CHEBI:85452"/>
        <dbReference type="ChEBI" id="CHEBI:137933"/>
        <dbReference type="EC" id="2.1.1.113"/>
    </reaction>
</comment>
<keyword evidence="3" id="KW-0489">Methyltransferase</keyword>
<dbReference type="InterPro" id="IPR029063">
    <property type="entry name" value="SAM-dependent_MTases_sf"/>
</dbReference>
<feature type="non-terminal residue" evidence="10">
    <location>
        <position position="118"/>
    </location>
</feature>
<evidence type="ECO:0000256" key="3">
    <source>
        <dbReference type="ARBA" id="ARBA00022603"/>
    </source>
</evidence>
<protein>
    <recommendedName>
        <fullName evidence="2">site-specific DNA-methyltransferase (cytosine-N(4)-specific)</fullName>
        <ecNumber evidence="2">2.1.1.113</ecNumber>
    </recommendedName>
</protein>
<sequence length="118" mass="13585">MRRMPDNFVDLTITSPPYNMKLRVHSGEYQNIGSSPSANADYRTKYSDFEDCLPIEDFYKLHSEIITELLRVSKIIFYNISIVAGSKRAFFKIIGEYSDFVKDIIIWDKGHGEPAISP</sequence>
<dbReference type="PROSITE" id="PS00093">
    <property type="entry name" value="N4_MTASE"/>
    <property type="match status" value="1"/>
</dbReference>
<gene>
    <name evidence="10" type="ORF">METZ01_LOCUS494264</name>
</gene>
<organism evidence="10">
    <name type="scientific">marine metagenome</name>
    <dbReference type="NCBI Taxonomy" id="408172"/>
    <lineage>
        <taxon>unclassified sequences</taxon>
        <taxon>metagenomes</taxon>
        <taxon>ecological metagenomes</taxon>
    </lineage>
</organism>
<feature type="domain" description="DNA methylase N-4/N-6" evidence="9">
    <location>
        <begin position="9"/>
        <end position="111"/>
    </location>
</feature>
<evidence type="ECO:0000256" key="2">
    <source>
        <dbReference type="ARBA" id="ARBA00012185"/>
    </source>
</evidence>
<dbReference type="Gene3D" id="3.40.50.150">
    <property type="entry name" value="Vaccinia Virus protein VP39"/>
    <property type="match status" value="1"/>
</dbReference>
<dbReference type="GO" id="GO:0003677">
    <property type="term" value="F:DNA binding"/>
    <property type="evidence" value="ECO:0007669"/>
    <property type="project" value="UniProtKB-KW"/>
</dbReference>
<evidence type="ECO:0000313" key="10">
    <source>
        <dbReference type="EMBL" id="SVE41410.1"/>
    </source>
</evidence>
<accession>A0A383DAS7</accession>
<dbReference type="GO" id="GO:0032259">
    <property type="term" value="P:methylation"/>
    <property type="evidence" value="ECO:0007669"/>
    <property type="project" value="UniProtKB-KW"/>
</dbReference>
<dbReference type="SUPFAM" id="SSF53335">
    <property type="entry name" value="S-adenosyl-L-methionine-dependent methyltransferases"/>
    <property type="match status" value="1"/>
</dbReference>
<reference evidence="10" key="1">
    <citation type="submission" date="2018-05" db="EMBL/GenBank/DDBJ databases">
        <authorList>
            <person name="Lanie J.A."/>
            <person name="Ng W.-L."/>
            <person name="Kazmierczak K.M."/>
            <person name="Andrzejewski T.M."/>
            <person name="Davidsen T.M."/>
            <person name="Wayne K.J."/>
            <person name="Tettelin H."/>
            <person name="Glass J.I."/>
            <person name="Rusch D."/>
            <person name="Podicherti R."/>
            <person name="Tsui H.-C.T."/>
            <person name="Winkler M.E."/>
        </authorList>
    </citation>
    <scope>NUCLEOTIDE SEQUENCE</scope>
</reference>
<dbReference type="EC" id="2.1.1.113" evidence="2"/>